<reference evidence="2" key="1">
    <citation type="submission" date="2014-09" db="EMBL/GenBank/DDBJ databases">
        <authorList>
            <person name="Magalhaes I.L.F."/>
            <person name="Oliveira U."/>
            <person name="Santos F.R."/>
            <person name="Vidigal T.H.D.A."/>
            <person name="Brescovit A.D."/>
            <person name="Santos A.J."/>
        </authorList>
    </citation>
    <scope>NUCLEOTIDE SEQUENCE</scope>
    <source>
        <tissue evidence="2">Shoot tissue taken approximately 20 cm above the soil surface</tissue>
    </source>
</reference>
<evidence type="ECO:0000256" key="1">
    <source>
        <dbReference type="SAM" id="MobiDB-lite"/>
    </source>
</evidence>
<feature type="region of interest" description="Disordered" evidence="1">
    <location>
        <begin position="1"/>
        <end position="36"/>
    </location>
</feature>
<proteinExistence type="predicted"/>
<evidence type="ECO:0000313" key="2">
    <source>
        <dbReference type="EMBL" id="JAD34354.1"/>
    </source>
</evidence>
<sequence>MRLPTNSTISLIQSPPLHFEATETNQKSCQNTRDST</sequence>
<name>A0A0A8Z4N4_ARUDO</name>
<dbReference type="AlphaFoldDB" id="A0A0A8Z4N4"/>
<protein>
    <submittedName>
        <fullName evidence="2">Uncharacterized protein</fullName>
    </submittedName>
</protein>
<feature type="compositionally biased region" description="Polar residues" evidence="1">
    <location>
        <begin position="1"/>
        <end position="13"/>
    </location>
</feature>
<feature type="compositionally biased region" description="Polar residues" evidence="1">
    <location>
        <begin position="22"/>
        <end position="36"/>
    </location>
</feature>
<reference evidence="2" key="2">
    <citation type="journal article" date="2015" name="Data Brief">
        <title>Shoot transcriptome of the giant reed, Arundo donax.</title>
        <authorList>
            <person name="Barrero R.A."/>
            <person name="Guerrero F.D."/>
            <person name="Moolhuijzen P."/>
            <person name="Goolsby J.A."/>
            <person name="Tidwell J."/>
            <person name="Bellgard S.E."/>
            <person name="Bellgard M.I."/>
        </authorList>
    </citation>
    <scope>NUCLEOTIDE SEQUENCE</scope>
    <source>
        <tissue evidence="2">Shoot tissue taken approximately 20 cm above the soil surface</tissue>
    </source>
</reference>
<dbReference type="EMBL" id="GBRH01263541">
    <property type="protein sequence ID" value="JAD34354.1"/>
    <property type="molecule type" value="Transcribed_RNA"/>
</dbReference>
<accession>A0A0A8Z4N4</accession>
<organism evidence="2">
    <name type="scientific">Arundo donax</name>
    <name type="common">Giant reed</name>
    <name type="synonym">Donax arundinaceus</name>
    <dbReference type="NCBI Taxonomy" id="35708"/>
    <lineage>
        <taxon>Eukaryota</taxon>
        <taxon>Viridiplantae</taxon>
        <taxon>Streptophyta</taxon>
        <taxon>Embryophyta</taxon>
        <taxon>Tracheophyta</taxon>
        <taxon>Spermatophyta</taxon>
        <taxon>Magnoliopsida</taxon>
        <taxon>Liliopsida</taxon>
        <taxon>Poales</taxon>
        <taxon>Poaceae</taxon>
        <taxon>PACMAD clade</taxon>
        <taxon>Arundinoideae</taxon>
        <taxon>Arundineae</taxon>
        <taxon>Arundo</taxon>
    </lineage>
</organism>